<keyword evidence="4 7" id="KW-0255">Endonuclease</keyword>
<evidence type="ECO:0000256" key="2">
    <source>
        <dbReference type="ARBA" id="ARBA00022722"/>
    </source>
</evidence>
<dbReference type="EC" id="3.1.-.-" evidence="7"/>
<dbReference type="PANTHER" id="PTHR46986">
    <property type="entry name" value="ENDORIBONUCLEASE YBEY, CHLOROPLASTIC"/>
    <property type="match status" value="1"/>
</dbReference>
<comment type="subcellular location">
    <subcellularLocation>
        <location evidence="7">Cytoplasm</location>
    </subcellularLocation>
</comment>
<keyword evidence="7" id="KW-0698">rRNA processing</keyword>
<comment type="similarity">
    <text evidence="1 7">Belongs to the endoribonuclease YbeY family.</text>
</comment>
<feature type="binding site" evidence="7">
    <location>
        <position position="125"/>
    </location>
    <ligand>
        <name>Zn(2+)</name>
        <dbReference type="ChEBI" id="CHEBI:29105"/>
        <note>catalytic</note>
    </ligand>
</feature>
<reference evidence="8 9" key="1">
    <citation type="submission" date="2018-01" db="EMBL/GenBank/DDBJ databases">
        <title>Metagenomic assembled genomes from two thermal pools in the Uzon Caldera, Kamchatka, Russia.</title>
        <authorList>
            <person name="Wilkins L."/>
            <person name="Ettinger C."/>
        </authorList>
    </citation>
    <scope>NUCLEOTIDE SEQUENCE [LARGE SCALE GENOMIC DNA]</scope>
    <source>
        <strain evidence="8">ZAV-05</strain>
    </source>
</reference>
<proteinExistence type="inferred from homology"/>
<name>A0A2J6WHI4_9BACT</name>
<dbReference type="GO" id="GO:0004222">
    <property type="term" value="F:metalloendopeptidase activity"/>
    <property type="evidence" value="ECO:0007669"/>
    <property type="project" value="InterPro"/>
</dbReference>
<keyword evidence="7" id="KW-0963">Cytoplasm</keyword>
<evidence type="ECO:0000256" key="5">
    <source>
        <dbReference type="ARBA" id="ARBA00022801"/>
    </source>
</evidence>
<protein>
    <recommendedName>
        <fullName evidence="7">Endoribonuclease YbeY</fullName>
        <ecNumber evidence="7">3.1.-.-</ecNumber>
    </recommendedName>
</protein>
<dbReference type="GO" id="GO:0005737">
    <property type="term" value="C:cytoplasm"/>
    <property type="evidence" value="ECO:0007669"/>
    <property type="project" value="UniProtKB-SubCell"/>
</dbReference>
<dbReference type="InterPro" id="IPR023091">
    <property type="entry name" value="MetalPrtase_cat_dom_sf_prd"/>
</dbReference>
<keyword evidence="6 7" id="KW-0862">Zinc</keyword>
<dbReference type="Proteomes" id="UP000242881">
    <property type="component" value="Unassembled WGS sequence"/>
</dbReference>
<feature type="binding site" evidence="7">
    <location>
        <position position="115"/>
    </location>
    <ligand>
        <name>Zn(2+)</name>
        <dbReference type="ChEBI" id="CHEBI:29105"/>
        <note>catalytic</note>
    </ligand>
</feature>
<keyword evidence="7" id="KW-0690">Ribosome biogenesis</keyword>
<evidence type="ECO:0000256" key="3">
    <source>
        <dbReference type="ARBA" id="ARBA00022723"/>
    </source>
</evidence>
<keyword evidence="5 7" id="KW-0378">Hydrolase</keyword>
<evidence type="ECO:0000256" key="6">
    <source>
        <dbReference type="ARBA" id="ARBA00022833"/>
    </source>
</evidence>
<dbReference type="InterPro" id="IPR020549">
    <property type="entry name" value="YbeY_CS"/>
</dbReference>
<dbReference type="GO" id="GO:0006364">
    <property type="term" value="P:rRNA processing"/>
    <property type="evidence" value="ECO:0007669"/>
    <property type="project" value="UniProtKB-UniRule"/>
</dbReference>
<feature type="binding site" evidence="7">
    <location>
        <position position="119"/>
    </location>
    <ligand>
        <name>Zn(2+)</name>
        <dbReference type="ChEBI" id="CHEBI:29105"/>
        <note>catalytic</note>
    </ligand>
</feature>
<dbReference type="Gene3D" id="3.40.390.30">
    <property type="entry name" value="Metalloproteases ('zincins'), catalytic domain"/>
    <property type="match status" value="1"/>
</dbReference>
<dbReference type="PANTHER" id="PTHR46986:SF1">
    <property type="entry name" value="ENDORIBONUCLEASE YBEY, CHLOROPLASTIC"/>
    <property type="match status" value="1"/>
</dbReference>
<dbReference type="Pfam" id="PF02130">
    <property type="entry name" value="YbeY"/>
    <property type="match status" value="1"/>
</dbReference>
<evidence type="ECO:0000313" key="8">
    <source>
        <dbReference type="EMBL" id="PMP69836.1"/>
    </source>
</evidence>
<organism evidence="8 9">
    <name type="scientific">Calditerrivibrio nitroreducens</name>
    <dbReference type="NCBI Taxonomy" id="477976"/>
    <lineage>
        <taxon>Bacteria</taxon>
        <taxon>Pseudomonadati</taxon>
        <taxon>Deferribacterota</taxon>
        <taxon>Deferribacteres</taxon>
        <taxon>Deferribacterales</taxon>
        <taxon>Calditerrivibrionaceae</taxon>
    </lineage>
</organism>
<dbReference type="EMBL" id="PNIN01000062">
    <property type="protein sequence ID" value="PMP69836.1"/>
    <property type="molecule type" value="Genomic_DNA"/>
</dbReference>
<dbReference type="GO" id="GO:0008270">
    <property type="term" value="F:zinc ion binding"/>
    <property type="evidence" value="ECO:0007669"/>
    <property type="project" value="UniProtKB-UniRule"/>
</dbReference>
<sequence length="149" mass="17539">MEIIFLIDNEKNYPLNVDMLQDISYEILKHEKISFPFNTAEISLVITDDEEMKEINRLYRKIDSTTDVLSFPINDGKDIKSNILGDIVISYDKVKSQSVENECTVEEEIAFLFIHGLLHLLGYDHESSEEDEKEMFELQENFFQKFFNK</sequence>
<gene>
    <name evidence="7 8" type="primary">ybeY</name>
    <name evidence="8" type="ORF">C0187_06270</name>
</gene>
<evidence type="ECO:0000256" key="4">
    <source>
        <dbReference type="ARBA" id="ARBA00022759"/>
    </source>
</evidence>
<dbReference type="HAMAP" id="MF_00009">
    <property type="entry name" value="Endoribonucl_YbeY"/>
    <property type="match status" value="1"/>
</dbReference>
<dbReference type="AlphaFoldDB" id="A0A2J6WHI4"/>
<evidence type="ECO:0000256" key="1">
    <source>
        <dbReference type="ARBA" id="ARBA00010875"/>
    </source>
</evidence>
<dbReference type="InterPro" id="IPR002036">
    <property type="entry name" value="YbeY"/>
</dbReference>
<dbReference type="SUPFAM" id="SSF55486">
    <property type="entry name" value="Metalloproteases ('zincins'), catalytic domain"/>
    <property type="match status" value="1"/>
</dbReference>
<evidence type="ECO:0000256" key="7">
    <source>
        <dbReference type="HAMAP-Rule" id="MF_00009"/>
    </source>
</evidence>
<keyword evidence="2 7" id="KW-0540">Nuclease</keyword>
<dbReference type="PROSITE" id="PS01306">
    <property type="entry name" value="UPF0054"/>
    <property type="match status" value="1"/>
</dbReference>
<accession>A0A2J6WHI4</accession>
<evidence type="ECO:0000313" key="9">
    <source>
        <dbReference type="Proteomes" id="UP000242881"/>
    </source>
</evidence>
<dbReference type="RefSeq" id="WP_424605581.1">
    <property type="nucleotide sequence ID" value="NZ_JBNAVA010000005.1"/>
</dbReference>
<dbReference type="GO" id="GO:0004521">
    <property type="term" value="F:RNA endonuclease activity"/>
    <property type="evidence" value="ECO:0007669"/>
    <property type="project" value="UniProtKB-UniRule"/>
</dbReference>
<comment type="function">
    <text evidence="7">Single strand-specific metallo-endoribonuclease involved in late-stage 70S ribosome quality control and in maturation of the 3' terminus of the 16S rRNA.</text>
</comment>
<comment type="caution">
    <text evidence="8">The sequence shown here is derived from an EMBL/GenBank/DDBJ whole genome shotgun (WGS) entry which is preliminary data.</text>
</comment>
<dbReference type="NCBIfam" id="TIGR00043">
    <property type="entry name" value="rRNA maturation RNase YbeY"/>
    <property type="match status" value="1"/>
</dbReference>
<keyword evidence="3 7" id="KW-0479">Metal-binding</keyword>
<comment type="cofactor">
    <cofactor evidence="7">
        <name>Zn(2+)</name>
        <dbReference type="ChEBI" id="CHEBI:29105"/>
    </cofactor>
    <text evidence="7">Binds 1 zinc ion.</text>
</comment>